<evidence type="ECO:0000256" key="1">
    <source>
        <dbReference type="ARBA" id="ARBA00004383"/>
    </source>
</evidence>
<dbReference type="PANTHER" id="PTHR33446:SF2">
    <property type="entry name" value="PROTEIN TONB"/>
    <property type="match status" value="1"/>
</dbReference>
<feature type="compositionally biased region" description="Acidic residues" evidence="10">
    <location>
        <begin position="66"/>
        <end position="107"/>
    </location>
</feature>
<sequence length="294" mass="32795">MPNNNDDRKLLLYISISIVLHLLVIYFLPIGFLHGSAQSESELNDYGYVQMVDYQPSPIETENAVEEAELTEDPDEEELEEIEEVEEPEKEPEIVEEEIEEIEAAEESEPKPEVIEEPEPASEPEPEVKKPEEEVIASKESESEVEVVQQEISESESESESENEAVEENIDSAAVQEEESAPPPPPPPTSGDLIGLIEPPTFPKDLVGSRSEGTVSLMVRISPGGNVEDIEIVESSGYDSMDRVAQLTLEHGWKFKEYQQAYKIPVSVRYYIDQSDNSQVEVDIGQVDFIAGGE</sequence>
<keyword evidence="5" id="KW-0997">Cell inner membrane</keyword>
<dbReference type="NCBIfam" id="TIGR01352">
    <property type="entry name" value="tonB_Cterm"/>
    <property type="match status" value="1"/>
</dbReference>
<dbReference type="RefSeq" id="WP_089722747.1">
    <property type="nucleotide sequence ID" value="NZ_FNGB01000002.1"/>
</dbReference>
<dbReference type="GO" id="GO:0031992">
    <property type="term" value="F:energy transducer activity"/>
    <property type="evidence" value="ECO:0007669"/>
    <property type="project" value="TreeGrafter"/>
</dbReference>
<dbReference type="GO" id="GO:0015031">
    <property type="term" value="P:protein transport"/>
    <property type="evidence" value="ECO:0007669"/>
    <property type="project" value="UniProtKB-KW"/>
</dbReference>
<feature type="transmembrane region" description="Helical" evidence="11">
    <location>
        <begin position="12"/>
        <end position="33"/>
    </location>
</feature>
<gene>
    <name evidence="13" type="ORF">BY453_104138</name>
</gene>
<evidence type="ECO:0000313" key="13">
    <source>
        <dbReference type="EMBL" id="TDS33745.1"/>
    </source>
</evidence>
<dbReference type="InterPro" id="IPR051045">
    <property type="entry name" value="TonB-dependent_transducer"/>
</dbReference>
<evidence type="ECO:0000256" key="7">
    <source>
        <dbReference type="ARBA" id="ARBA00022927"/>
    </source>
</evidence>
<keyword evidence="3" id="KW-0813">Transport</keyword>
<keyword evidence="6 11" id="KW-0812">Transmembrane</keyword>
<comment type="caution">
    <text evidence="13">The sequence shown here is derived from an EMBL/GenBank/DDBJ whole genome shotgun (WGS) entry which is preliminary data.</text>
</comment>
<keyword evidence="9 11" id="KW-0472">Membrane</keyword>
<comment type="similarity">
    <text evidence="2">Belongs to the TonB family.</text>
</comment>
<proteinExistence type="inferred from homology"/>
<name>A0A4R7EGD5_9FIRM</name>
<dbReference type="Proteomes" id="UP000295758">
    <property type="component" value="Unassembled WGS sequence"/>
</dbReference>
<comment type="subcellular location">
    <subcellularLocation>
        <location evidence="1">Cell inner membrane</location>
        <topology evidence="1">Single-pass membrane protein</topology>
        <orientation evidence="1">Periplasmic side</orientation>
    </subcellularLocation>
</comment>
<dbReference type="PROSITE" id="PS52015">
    <property type="entry name" value="TONB_CTD"/>
    <property type="match status" value="1"/>
</dbReference>
<keyword evidence="8 11" id="KW-1133">Transmembrane helix</keyword>
<evidence type="ECO:0000256" key="2">
    <source>
        <dbReference type="ARBA" id="ARBA00006555"/>
    </source>
</evidence>
<feature type="compositionally biased region" description="Acidic residues" evidence="10">
    <location>
        <begin position="153"/>
        <end position="180"/>
    </location>
</feature>
<organism evidence="13 14">
    <name type="scientific">Halanaerobium congolense</name>
    <dbReference type="NCBI Taxonomy" id="54121"/>
    <lineage>
        <taxon>Bacteria</taxon>
        <taxon>Bacillati</taxon>
        <taxon>Bacillota</taxon>
        <taxon>Clostridia</taxon>
        <taxon>Halanaerobiales</taxon>
        <taxon>Halanaerobiaceae</taxon>
        <taxon>Halanaerobium</taxon>
    </lineage>
</organism>
<keyword evidence="4" id="KW-1003">Cell membrane</keyword>
<evidence type="ECO:0000256" key="6">
    <source>
        <dbReference type="ARBA" id="ARBA00022692"/>
    </source>
</evidence>
<dbReference type="GO" id="GO:0055085">
    <property type="term" value="P:transmembrane transport"/>
    <property type="evidence" value="ECO:0007669"/>
    <property type="project" value="InterPro"/>
</dbReference>
<evidence type="ECO:0000256" key="10">
    <source>
        <dbReference type="SAM" id="MobiDB-lite"/>
    </source>
</evidence>
<dbReference type="InterPro" id="IPR006260">
    <property type="entry name" value="TonB/TolA_C"/>
</dbReference>
<keyword evidence="7" id="KW-0653">Protein transport</keyword>
<feature type="compositionally biased region" description="Acidic residues" evidence="10">
    <location>
        <begin position="115"/>
        <end position="125"/>
    </location>
</feature>
<dbReference type="Pfam" id="PF03544">
    <property type="entry name" value="TonB_C"/>
    <property type="match status" value="1"/>
</dbReference>
<dbReference type="InterPro" id="IPR037682">
    <property type="entry name" value="TonB_C"/>
</dbReference>
<evidence type="ECO:0000256" key="3">
    <source>
        <dbReference type="ARBA" id="ARBA00022448"/>
    </source>
</evidence>
<dbReference type="PANTHER" id="PTHR33446">
    <property type="entry name" value="PROTEIN TONB-RELATED"/>
    <property type="match status" value="1"/>
</dbReference>
<dbReference type="SUPFAM" id="SSF74653">
    <property type="entry name" value="TolA/TonB C-terminal domain"/>
    <property type="match status" value="1"/>
</dbReference>
<protein>
    <submittedName>
        <fullName evidence="13">Outer membrane transport energization protein TonB</fullName>
    </submittedName>
</protein>
<feature type="region of interest" description="Disordered" evidence="10">
    <location>
        <begin position="66"/>
        <end position="195"/>
    </location>
</feature>
<dbReference type="EMBL" id="SOAA01000004">
    <property type="protein sequence ID" value="TDS33745.1"/>
    <property type="molecule type" value="Genomic_DNA"/>
</dbReference>
<evidence type="ECO:0000256" key="4">
    <source>
        <dbReference type="ARBA" id="ARBA00022475"/>
    </source>
</evidence>
<evidence type="ECO:0000256" key="9">
    <source>
        <dbReference type="ARBA" id="ARBA00023136"/>
    </source>
</evidence>
<evidence type="ECO:0000256" key="8">
    <source>
        <dbReference type="ARBA" id="ARBA00022989"/>
    </source>
</evidence>
<dbReference type="AlphaFoldDB" id="A0A4R7EGD5"/>
<accession>A0A4R7EGD5</accession>
<dbReference type="Gene3D" id="3.30.2420.10">
    <property type="entry name" value="TonB"/>
    <property type="match status" value="1"/>
</dbReference>
<evidence type="ECO:0000256" key="5">
    <source>
        <dbReference type="ARBA" id="ARBA00022519"/>
    </source>
</evidence>
<evidence type="ECO:0000259" key="12">
    <source>
        <dbReference type="PROSITE" id="PS52015"/>
    </source>
</evidence>
<feature type="compositionally biased region" description="Basic and acidic residues" evidence="10">
    <location>
        <begin position="126"/>
        <end position="142"/>
    </location>
</feature>
<reference evidence="13 14" key="1">
    <citation type="submission" date="2019-03" db="EMBL/GenBank/DDBJ databases">
        <title>Deep subsurface shale carbon reservoir microbial communities from Ohio and West Virginia, USA.</title>
        <authorList>
            <person name="Wrighton K."/>
        </authorList>
    </citation>
    <scope>NUCLEOTIDE SEQUENCE [LARGE SCALE GENOMIC DNA]</scope>
    <source>
        <strain evidence="13 14">UTICA-S4D12</strain>
    </source>
</reference>
<dbReference type="GO" id="GO:0098797">
    <property type="term" value="C:plasma membrane protein complex"/>
    <property type="evidence" value="ECO:0007669"/>
    <property type="project" value="TreeGrafter"/>
</dbReference>
<evidence type="ECO:0000313" key="14">
    <source>
        <dbReference type="Proteomes" id="UP000295758"/>
    </source>
</evidence>
<feature type="domain" description="TonB C-terminal" evidence="12">
    <location>
        <begin position="187"/>
        <end position="281"/>
    </location>
</feature>
<evidence type="ECO:0000256" key="11">
    <source>
        <dbReference type="SAM" id="Phobius"/>
    </source>
</evidence>